<dbReference type="PANTHER" id="PTHR46268:SF6">
    <property type="entry name" value="UNIVERSAL STRESS PROTEIN UP12"/>
    <property type="match status" value="1"/>
</dbReference>
<organism evidence="4 5">
    <name type="scientific">Vagococcus humatus</name>
    <dbReference type="NCBI Taxonomy" id="1889241"/>
    <lineage>
        <taxon>Bacteria</taxon>
        <taxon>Bacillati</taxon>
        <taxon>Bacillota</taxon>
        <taxon>Bacilli</taxon>
        <taxon>Lactobacillales</taxon>
        <taxon>Enterococcaceae</taxon>
        <taxon>Vagococcus</taxon>
    </lineage>
</organism>
<dbReference type="PRINTS" id="PR01438">
    <property type="entry name" value="UNVRSLSTRESS"/>
</dbReference>
<name>A0A429Z7U4_9ENTE</name>
<keyword evidence="2" id="KW-0963">Cytoplasm</keyword>
<dbReference type="RefSeq" id="WP_125942371.1">
    <property type="nucleotide sequence ID" value="NZ_PXZH01000001.1"/>
</dbReference>
<dbReference type="InterPro" id="IPR006016">
    <property type="entry name" value="UspA"/>
</dbReference>
<comment type="caution">
    <text evidence="4">The sequence shown here is derived from an EMBL/GenBank/DDBJ whole genome shotgun (WGS) entry which is preliminary data.</text>
</comment>
<dbReference type="PIRSF" id="PIRSF006276">
    <property type="entry name" value="UspA"/>
    <property type="match status" value="1"/>
</dbReference>
<keyword evidence="5" id="KW-1185">Reference proteome</keyword>
<dbReference type="PANTHER" id="PTHR46268">
    <property type="entry name" value="STRESS RESPONSE PROTEIN NHAX"/>
    <property type="match status" value="1"/>
</dbReference>
<evidence type="ECO:0000313" key="5">
    <source>
        <dbReference type="Proteomes" id="UP000277864"/>
    </source>
</evidence>
<dbReference type="SUPFAM" id="SSF52402">
    <property type="entry name" value="Adenine nucleotide alpha hydrolases-like"/>
    <property type="match status" value="1"/>
</dbReference>
<protein>
    <recommendedName>
        <fullName evidence="2">Universal stress protein</fullName>
    </recommendedName>
</protein>
<proteinExistence type="inferred from homology"/>
<comment type="similarity">
    <text evidence="1 2">Belongs to the universal stress protein A family.</text>
</comment>
<dbReference type="InterPro" id="IPR014729">
    <property type="entry name" value="Rossmann-like_a/b/a_fold"/>
</dbReference>
<dbReference type="Pfam" id="PF00582">
    <property type="entry name" value="Usp"/>
    <property type="match status" value="1"/>
</dbReference>
<comment type="subcellular location">
    <subcellularLocation>
        <location evidence="2">Cytoplasm</location>
    </subcellularLocation>
</comment>
<dbReference type="AlphaFoldDB" id="A0A429Z7U4"/>
<dbReference type="OrthoDB" id="9777884at2"/>
<evidence type="ECO:0000256" key="2">
    <source>
        <dbReference type="PIRNR" id="PIRNR006276"/>
    </source>
</evidence>
<dbReference type="Proteomes" id="UP000277864">
    <property type="component" value="Unassembled WGS sequence"/>
</dbReference>
<dbReference type="EMBL" id="PXZH01000001">
    <property type="protein sequence ID" value="RST89761.1"/>
    <property type="molecule type" value="Genomic_DNA"/>
</dbReference>
<reference evidence="4 5" key="1">
    <citation type="submission" date="2018-03" db="EMBL/GenBank/DDBJ databases">
        <authorList>
            <person name="Gulvik C.A."/>
        </authorList>
    </citation>
    <scope>NUCLEOTIDE SEQUENCE [LARGE SCALE GENOMIC DNA]</scope>
    <source>
        <strain evidence="4 5">JCM 31581</strain>
    </source>
</reference>
<dbReference type="GO" id="GO:0005737">
    <property type="term" value="C:cytoplasm"/>
    <property type="evidence" value="ECO:0007669"/>
    <property type="project" value="UniProtKB-SubCell"/>
</dbReference>
<evidence type="ECO:0000313" key="4">
    <source>
        <dbReference type="EMBL" id="RST89761.1"/>
    </source>
</evidence>
<gene>
    <name evidence="4" type="ORF">C7P63_01395</name>
</gene>
<feature type="domain" description="UspA" evidence="3">
    <location>
        <begin position="5"/>
        <end position="146"/>
    </location>
</feature>
<dbReference type="InterPro" id="IPR006015">
    <property type="entry name" value="Universal_stress_UspA"/>
</dbReference>
<accession>A0A429Z7U4</accession>
<dbReference type="CDD" id="cd00293">
    <property type="entry name" value="USP-like"/>
    <property type="match status" value="1"/>
</dbReference>
<evidence type="ECO:0000256" key="1">
    <source>
        <dbReference type="ARBA" id="ARBA00008791"/>
    </source>
</evidence>
<evidence type="ECO:0000259" key="3">
    <source>
        <dbReference type="Pfam" id="PF00582"/>
    </source>
</evidence>
<dbReference type="Gene3D" id="3.40.50.620">
    <property type="entry name" value="HUPs"/>
    <property type="match status" value="1"/>
</dbReference>
<sequence>MIDRYKNILVPMDGSKQSENAFEEAVAVAKRNDATLYILHIIDNSSNYWSQLTLYTQEVMSDLKQNAEEEMNKYVAKAMQSGLTSVKCIIEFGVPKSTIVNFDEADEPIDLIMIGATGLNAMGRVFIGSTTSYVVTHSKCNVMVVK</sequence>